<proteinExistence type="predicted"/>
<dbReference type="Proteomes" id="UP000799770">
    <property type="component" value="Unassembled WGS sequence"/>
</dbReference>
<dbReference type="EMBL" id="ML977312">
    <property type="protein sequence ID" value="KAF2121201.1"/>
    <property type="molecule type" value="Genomic_DNA"/>
</dbReference>
<evidence type="ECO:0000313" key="2">
    <source>
        <dbReference type="Proteomes" id="UP000799770"/>
    </source>
</evidence>
<protein>
    <recommendedName>
        <fullName evidence="3">BTB domain-containing protein</fullName>
    </recommendedName>
</protein>
<dbReference type="Gene3D" id="3.30.710.10">
    <property type="entry name" value="Potassium Channel Kv1.1, Chain A"/>
    <property type="match status" value="1"/>
</dbReference>
<keyword evidence="2" id="KW-1185">Reference proteome</keyword>
<evidence type="ECO:0000313" key="1">
    <source>
        <dbReference type="EMBL" id="KAF2121201.1"/>
    </source>
</evidence>
<gene>
    <name evidence="1" type="ORF">BDV96DRAFT_682471</name>
</gene>
<organism evidence="1 2">
    <name type="scientific">Lophiotrema nucula</name>
    <dbReference type="NCBI Taxonomy" id="690887"/>
    <lineage>
        <taxon>Eukaryota</taxon>
        <taxon>Fungi</taxon>
        <taxon>Dikarya</taxon>
        <taxon>Ascomycota</taxon>
        <taxon>Pezizomycotina</taxon>
        <taxon>Dothideomycetes</taxon>
        <taxon>Pleosporomycetidae</taxon>
        <taxon>Pleosporales</taxon>
        <taxon>Lophiotremataceae</taxon>
        <taxon>Lophiotrema</taxon>
    </lineage>
</organism>
<dbReference type="AlphaFoldDB" id="A0A6A5ZSH8"/>
<dbReference type="OrthoDB" id="3792655at2759"/>
<evidence type="ECO:0008006" key="3">
    <source>
        <dbReference type="Google" id="ProtNLM"/>
    </source>
</evidence>
<name>A0A6A5ZSH8_9PLEO</name>
<reference evidence="1" key="1">
    <citation type="journal article" date="2020" name="Stud. Mycol.">
        <title>101 Dothideomycetes genomes: a test case for predicting lifestyles and emergence of pathogens.</title>
        <authorList>
            <person name="Haridas S."/>
            <person name="Albert R."/>
            <person name="Binder M."/>
            <person name="Bloem J."/>
            <person name="Labutti K."/>
            <person name="Salamov A."/>
            <person name="Andreopoulos B."/>
            <person name="Baker S."/>
            <person name="Barry K."/>
            <person name="Bills G."/>
            <person name="Bluhm B."/>
            <person name="Cannon C."/>
            <person name="Castanera R."/>
            <person name="Culley D."/>
            <person name="Daum C."/>
            <person name="Ezra D."/>
            <person name="Gonzalez J."/>
            <person name="Henrissat B."/>
            <person name="Kuo A."/>
            <person name="Liang C."/>
            <person name="Lipzen A."/>
            <person name="Lutzoni F."/>
            <person name="Magnuson J."/>
            <person name="Mondo S."/>
            <person name="Nolan M."/>
            <person name="Ohm R."/>
            <person name="Pangilinan J."/>
            <person name="Park H.-J."/>
            <person name="Ramirez L."/>
            <person name="Alfaro M."/>
            <person name="Sun H."/>
            <person name="Tritt A."/>
            <person name="Yoshinaga Y."/>
            <person name="Zwiers L.-H."/>
            <person name="Turgeon B."/>
            <person name="Goodwin S."/>
            <person name="Spatafora J."/>
            <person name="Crous P."/>
            <person name="Grigoriev I."/>
        </authorList>
    </citation>
    <scope>NUCLEOTIDE SEQUENCE</scope>
    <source>
        <strain evidence="1">CBS 627.86</strain>
    </source>
</reference>
<dbReference type="InterPro" id="IPR011333">
    <property type="entry name" value="SKP1/BTB/POZ_sf"/>
</dbReference>
<accession>A0A6A5ZSH8</accession>
<sequence length="341" mass="39238">MTSPTSFYKMNFDRRLSLDKNPVDVILECGPDSWQLSRAALASRSDYFAIVCSIEQPNASNFKPKKRGKLVIPEEKQRHIACLFHFLQTNKYHGPLDGTKMSAIVPDHDPNLKAGQSGGQFGGCTVRIQSLDEQILQFFPQMKDGWSIHGDRALKARTIVTSHELFEETRQPALKNVRPGLHYLKPEALTRPIQFELFDFLAELKLNQPKYSSNAVFHAQMFWEAQKYMLPDFEDFVAQAFRMGAKPYTNTASPLEGSFTTAIRMIWEPPRRVHVHDNSKMLDVLVRVMAAHWGWMRHDADLTKLLENRRYAKLLDMVRYEAARSLRRWETENLPLQATGA</sequence>